<feature type="transmembrane region" description="Helical" evidence="12">
    <location>
        <begin position="394"/>
        <end position="413"/>
    </location>
</feature>
<evidence type="ECO:0000313" key="13">
    <source>
        <dbReference type="EMBL" id="MFD0762790.1"/>
    </source>
</evidence>
<sequence>MSICNSQTQNIFSFTNEIDIPNTKGLNGSFIGVHNDVLILAGGTNYPDKPVWEDGVKKWYDVIYVLEKTVDASKWYKVSLKLPRPLANGVSITTSKGVLCIGGDNEKGIYNEVFFLKWNKESKTVEIEFLPPMPIPLSNMGGSVIGDLVYLVGGQQLKDQKSTSKFLSFSLSSSIIKKAYTWEILPNFPGKGRIQPVVVGQSNGHQNCLYVFSGLYVNPTAKTKYEMLSDVYEYDPHKIKWTKKKSIPSNLTPGIKKGYLAAAPAIKNGDSHILIFGGAGGERQFLSERISIIEEINTLKENKDQTLENKLQQLEIKSKELLKNTSFSKTIWVYHTITDTWVKKGELDDETQIVTQAVKWRNNIIIPGGEISPGIRTNKVKVLTFKPYKASFGIVNYLTLILYLSLMIFMGWFFSRRNNTTNDYFLGGGRIPWWAAGLSIYATMLSAITYLSQPALAYSFDWQAYLGYFSILLIVPIIITFYLPFFRKLNLTTAYEYLEKRFNVTIRIFSSSTFVLFQLVRMGVVVYLPALALSTVMGMDIYLAIIVMGVLAILYTYMGGIEAVIWTDVVQVIVLILGLIAGLVFIVIEVGDIGYIFKVAVEDSKFKMIDFRFSFTEIVTWSLFLGSFALNFSSYTTDQAVVQRYMTTSNEKEARKSIWLNGIIAIPFGILIFGMGTFLYVYFKEHPEFLTVGMQNDSVFPLFITNHLPPGVAGLVIAGIFSASMSSLDSSMHTVSTVVTIDYYKRFSKSYSDSKGLILAKYITLIVGVFGTVIACLMAAFPVKSIFFFFQEIIGLFGSAISGIFILGIFIKKSNWIGALIGAVLSIIVLVIIKYNTPLNFYIYPLIAIPTCVITGFMFSLFFPIKQNNISNLVYQKNVK</sequence>
<reference evidence="14" key="1">
    <citation type="journal article" date="2019" name="Int. J. Syst. Evol. Microbiol.">
        <title>The Global Catalogue of Microorganisms (GCM) 10K type strain sequencing project: providing services to taxonomists for standard genome sequencing and annotation.</title>
        <authorList>
            <consortium name="The Broad Institute Genomics Platform"/>
            <consortium name="The Broad Institute Genome Sequencing Center for Infectious Disease"/>
            <person name="Wu L."/>
            <person name="Ma J."/>
        </authorList>
    </citation>
    <scope>NUCLEOTIDE SEQUENCE [LARGE SCALE GENOMIC DNA]</scope>
    <source>
        <strain evidence="14">CCUG 60022</strain>
    </source>
</reference>
<dbReference type="PANTHER" id="PTHR42985">
    <property type="entry name" value="SODIUM-COUPLED MONOCARBOXYLATE TRANSPORTER"/>
    <property type="match status" value="1"/>
</dbReference>
<feature type="transmembrane region" description="Helical" evidence="12">
    <location>
        <begin position="658"/>
        <end position="683"/>
    </location>
</feature>
<keyword evidence="10" id="KW-0739">Sodium transport</keyword>
<dbReference type="PANTHER" id="PTHR42985:SF40">
    <property type="entry name" value="LD47995P-RELATED"/>
    <property type="match status" value="1"/>
</dbReference>
<dbReference type="RefSeq" id="WP_386783244.1">
    <property type="nucleotide sequence ID" value="NZ_JBHTIC010000018.1"/>
</dbReference>
<dbReference type="Gene3D" id="1.20.1730.10">
    <property type="entry name" value="Sodium/glucose cotransporter"/>
    <property type="match status" value="1"/>
</dbReference>
<comment type="caution">
    <text evidence="13">The sequence shown here is derived from an EMBL/GenBank/DDBJ whole genome shotgun (WGS) entry which is preliminary data.</text>
</comment>
<dbReference type="SUPFAM" id="SSF117281">
    <property type="entry name" value="Kelch motif"/>
    <property type="match status" value="1"/>
</dbReference>
<dbReference type="CDD" id="cd11495">
    <property type="entry name" value="SLC5sbd_NIS-like_u3"/>
    <property type="match status" value="1"/>
</dbReference>
<comment type="subcellular location">
    <subcellularLocation>
        <location evidence="1">Cell membrane</location>
        <topology evidence="1">Multi-pass membrane protein</topology>
    </subcellularLocation>
</comment>
<dbReference type="InterPro" id="IPR051163">
    <property type="entry name" value="Sodium:Solute_Symporter_SSF"/>
</dbReference>
<keyword evidence="9 12" id="KW-0472">Membrane</keyword>
<proteinExistence type="inferred from homology"/>
<dbReference type="InterPro" id="IPR015915">
    <property type="entry name" value="Kelch-typ_b-propeller"/>
</dbReference>
<evidence type="ECO:0000256" key="3">
    <source>
        <dbReference type="ARBA" id="ARBA00022448"/>
    </source>
</evidence>
<evidence type="ECO:0000256" key="10">
    <source>
        <dbReference type="ARBA" id="ARBA00023201"/>
    </source>
</evidence>
<comment type="similarity">
    <text evidence="2">Belongs to the sodium:solute symporter (SSF) (TC 2.A.21) family.</text>
</comment>
<keyword evidence="3" id="KW-0813">Transport</keyword>
<feature type="transmembrane region" description="Helical" evidence="12">
    <location>
        <begin position="787"/>
        <end position="810"/>
    </location>
</feature>
<organism evidence="13 14">
    <name type="scientific">Lutibacter aestuarii</name>
    <dbReference type="NCBI Taxonomy" id="861111"/>
    <lineage>
        <taxon>Bacteria</taxon>
        <taxon>Pseudomonadati</taxon>
        <taxon>Bacteroidota</taxon>
        <taxon>Flavobacteriia</taxon>
        <taxon>Flavobacteriales</taxon>
        <taxon>Flavobacteriaceae</taxon>
        <taxon>Lutibacter</taxon>
    </lineage>
</organism>
<gene>
    <name evidence="13" type="ORF">ACFQZW_11920</name>
</gene>
<evidence type="ECO:0000313" key="14">
    <source>
        <dbReference type="Proteomes" id="UP001597032"/>
    </source>
</evidence>
<evidence type="ECO:0000256" key="7">
    <source>
        <dbReference type="ARBA" id="ARBA00023053"/>
    </source>
</evidence>
<evidence type="ECO:0000256" key="12">
    <source>
        <dbReference type="SAM" id="Phobius"/>
    </source>
</evidence>
<feature type="transmembrane region" description="Helical" evidence="12">
    <location>
        <begin position="433"/>
        <end position="453"/>
    </location>
</feature>
<dbReference type="NCBIfam" id="TIGR00813">
    <property type="entry name" value="sss"/>
    <property type="match status" value="1"/>
</dbReference>
<evidence type="ECO:0000256" key="5">
    <source>
        <dbReference type="ARBA" id="ARBA00022692"/>
    </source>
</evidence>
<keyword evidence="7" id="KW-0915">Sodium</keyword>
<evidence type="ECO:0000256" key="4">
    <source>
        <dbReference type="ARBA" id="ARBA00022475"/>
    </source>
</evidence>
<feature type="coiled-coil region" evidence="11">
    <location>
        <begin position="293"/>
        <end position="324"/>
    </location>
</feature>
<dbReference type="InterPro" id="IPR038377">
    <property type="entry name" value="Na/Glc_symporter_sf"/>
</dbReference>
<feature type="transmembrane region" description="Helical" evidence="12">
    <location>
        <begin position="506"/>
        <end position="529"/>
    </location>
</feature>
<accession>A0ABW2ZC48</accession>
<keyword evidence="6 12" id="KW-1133">Transmembrane helix</keyword>
<dbReference type="Pfam" id="PF24996">
    <property type="entry name" value="NANM"/>
    <property type="match status" value="1"/>
</dbReference>
<evidence type="ECO:0000256" key="9">
    <source>
        <dbReference type="ARBA" id="ARBA00023136"/>
    </source>
</evidence>
<evidence type="ECO:0000256" key="1">
    <source>
        <dbReference type="ARBA" id="ARBA00004651"/>
    </source>
</evidence>
<dbReference type="EMBL" id="JBHTIC010000018">
    <property type="protein sequence ID" value="MFD0762790.1"/>
    <property type="molecule type" value="Genomic_DNA"/>
</dbReference>
<dbReference type="PROSITE" id="PS50283">
    <property type="entry name" value="NA_SOLUT_SYMP_3"/>
    <property type="match status" value="1"/>
</dbReference>
<feature type="transmembrane region" description="Helical" evidence="12">
    <location>
        <begin position="703"/>
        <end position="723"/>
    </location>
</feature>
<dbReference type="Gene3D" id="2.120.10.80">
    <property type="entry name" value="Kelch-type beta propeller"/>
    <property type="match status" value="1"/>
</dbReference>
<dbReference type="Pfam" id="PF00474">
    <property type="entry name" value="SSF"/>
    <property type="match status" value="1"/>
</dbReference>
<feature type="transmembrane region" description="Helical" evidence="12">
    <location>
        <begin position="618"/>
        <end position="637"/>
    </location>
</feature>
<feature type="transmembrane region" description="Helical" evidence="12">
    <location>
        <begin position="572"/>
        <end position="598"/>
    </location>
</feature>
<name>A0ABW2ZC48_9FLAO</name>
<keyword evidence="14" id="KW-1185">Reference proteome</keyword>
<dbReference type="InterPro" id="IPR056734">
    <property type="entry name" value="NANM"/>
</dbReference>
<keyword evidence="5 12" id="KW-0812">Transmembrane</keyword>
<dbReference type="Proteomes" id="UP001597032">
    <property type="component" value="Unassembled WGS sequence"/>
</dbReference>
<evidence type="ECO:0000256" key="2">
    <source>
        <dbReference type="ARBA" id="ARBA00006434"/>
    </source>
</evidence>
<evidence type="ECO:0000256" key="11">
    <source>
        <dbReference type="SAM" id="Coils"/>
    </source>
</evidence>
<dbReference type="InterPro" id="IPR001734">
    <property type="entry name" value="Na/solute_symporter"/>
</dbReference>
<feature type="transmembrane region" description="Helical" evidence="12">
    <location>
        <begin position="817"/>
        <end position="835"/>
    </location>
</feature>
<keyword evidence="4" id="KW-1003">Cell membrane</keyword>
<evidence type="ECO:0000256" key="8">
    <source>
        <dbReference type="ARBA" id="ARBA00023065"/>
    </source>
</evidence>
<keyword evidence="11" id="KW-0175">Coiled coil</keyword>
<evidence type="ECO:0000256" key="6">
    <source>
        <dbReference type="ARBA" id="ARBA00022989"/>
    </source>
</evidence>
<keyword evidence="8" id="KW-0406">Ion transport</keyword>
<feature type="transmembrane region" description="Helical" evidence="12">
    <location>
        <begin position="541"/>
        <end position="560"/>
    </location>
</feature>
<protein>
    <submittedName>
        <fullName evidence="13">Sodium/solute symporter</fullName>
    </submittedName>
</protein>
<feature type="transmembrane region" description="Helical" evidence="12">
    <location>
        <begin position="841"/>
        <end position="863"/>
    </location>
</feature>
<feature type="transmembrane region" description="Helical" evidence="12">
    <location>
        <begin position="465"/>
        <end position="485"/>
    </location>
</feature>
<feature type="transmembrane region" description="Helical" evidence="12">
    <location>
        <begin position="759"/>
        <end position="781"/>
    </location>
</feature>